<keyword evidence="2" id="KW-0472">Membrane</keyword>
<dbReference type="RefSeq" id="XP_001259135.1">
    <property type="nucleotide sequence ID" value="XM_001259134.1"/>
</dbReference>
<gene>
    <name evidence="4" type="ORF">NFIA_006020</name>
</gene>
<dbReference type="KEGG" id="nfi:NFIA_006020"/>
<dbReference type="HOGENOM" id="CLU_051118_3_4_1"/>
<name>A1DKJ9_NEOFI</name>
<feature type="region of interest" description="Disordered" evidence="1">
    <location>
        <begin position="1"/>
        <end position="56"/>
    </location>
</feature>
<evidence type="ECO:0000259" key="3">
    <source>
        <dbReference type="Pfam" id="PF20237"/>
    </source>
</evidence>
<dbReference type="OMA" id="LVELWIK"/>
<feature type="domain" description="DUF6594" evidence="3">
    <location>
        <begin position="61"/>
        <end position="323"/>
    </location>
</feature>
<dbReference type="AlphaFoldDB" id="A1DKJ9"/>
<accession>A1DKJ9</accession>
<feature type="transmembrane region" description="Helical" evidence="2">
    <location>
        <begin position="288"/>
        <end position="308"/>
    </location>
</feature>
<dbReference type="eggNOG" id="ENOG502SNT3">
    <property type="taxonomic scope" value="Eukaryota"/>
</dbReference>
<evidence type="ECO:0000313" key="5">
    <source>
        <dbReference type="Proteomes" id="UP000006702"/>
    </source>
</evidence>
<evidence type="ECO:0000256" key="2">
    <source>
        <dbReference type="SAM" id="Phobius"/>
    </source>
</evidence>
<evidence type="ECO:0000313" key="4">
    <source>
        <dbReference type="EMBL" id="EAW17238.1"/>
    </source>
</evidence>
<protein>
    <recommendedName>
        <fullName evidence="3">DUF6594 domain-containing protein</fullName>
    </recommendedName>
</protein>
<keyword evidence="2" id="KW-1133">Transmembrane helix</keyword>
<sequence>MPSTLLPLHASEPTQSCGVRVSQLEMTRSPEPDVGHKDEAIKASRQASSAAHIEDYPPGRPRYGALVASHESFQVYRQFSYLRTRLLLDKQDRLAQLEDKLRDIDQNEQHPLFLSSSRLDRNEARKAVLAEIDAALADYDTLIERTARTILPLGAPQERNIGNLRNWIEGNPCLARHYPEYITQTRHHGDLLALCTSPDSAPDLVELWIKDFLKTYLAAPYKACPHSLVQRWLPKKMCSSISSDAHVLIYHGRVLGQIARTAIALLLLVFLLVPVVICHSFGAGRETASLVVIVVSTVLFLCMMSWLARAKTVDLAIMGSAWVSSQSLLRFGHIRTYLGRTVTDGVLAVGTLLF</sequence>
<dbReference type="GeneID" id="4585287"/>
<evidence type="ECO:0000256" key="1">
    <source>
        <dbReference type="SAM" id="MobiDB-lite"/>
    </source>
</evidence>
<feature type="transmembrane region" description="Helical" evidence="2">
    <location>
        <begin position="262"/>
        <end position="282"/>
    </location>
</feature>
<dbReference type="PANTHER" id="PTHR34502:SF5">
    <property type="entry name" value="DUF6594 DOMAIN-CONTAINING PROTEIN"/>
    <property type="match status" value="1"/>
</dbReference>
<keyword evidence="5" id="KW-1185">Reference proteome</keyword>
<feature type="compositionally biased region" description="Basic and acidic residues" evidence="1">
    <location>
        <begin position="28"/>
        <end position="42"/>
    </location>
</feature>
<dbReference type="Proteomes" id="UP000006702">
    <property type="component" value="Unassembled WGS sequence"/>
</dbReference>
<proteinExistence type="predicted"/>
<dbReference type="EMBL" id="DS027697">
    <property type="protein sequence ID" value="EAW17238.1"/>
    <property type="molecule type" value="Genomic_DNA"/>
</dbReference>
<dbReference type="PANTHER" id="PTHR34502">
    <property type="entry name" value="DUF6594 DOMAIN-CONTAINING PROTEIN-RELATED"/>
    <property type="match status" value="1"/>
</dbReference>
<keyword evidence="2" id="KW-0812">Transmembrane</keyword>
<reference evidence="5" key="1">
    <citation type="journal article" date="2008" name="PLoS Genet.">
        <title>Genomic islands in the pathogenic filamentous fungus Aspergillus fumigatus.</title>
        <authorList>
            <person name="Fedorova N.D."/>
            <person name="Khaldi N."/>
            <person name="Joardar V.S."/>
            <person name="Maiti R."/>
            <person name="Amedeo P."/>
            <person name="Anderson M.J."/>
            <person name="Crabtree J."/>
            <person name="Silva J.C."/>
            <person name="Badger J.H."/>
            <person name="Albarraq A."/>
            <person name="Angiuoli S."/>
            <person name="Bussey H."/>
            <person name="Bowyer P."/>
            <person name="Cotty P.J."/>
            <person name="Dyer P.S."/>
            <person name="Egan A."/>
            <person name="Galens K."/>
            <person name="Fraser-Liggett C.M."/>
            <person name="Haas B.J."/>
            <person name="Inman J.M."/>
            <person name="Kent R."/>
            <person name="Lemieux S."/>
            <person name="Malavazi I."/>
            <person name="Orvis J."/>
            <person name="Roemer T."/>
            <person name="Ronning C.M."/>
            <person name="Sundaram J.P."/>
            <person name="Sutton G."/>
            <person name="Turner G."/>
            <person name="Venter J.C."/>
            <person name="White O.R."/>
            <person name="Whitty B.R."/>
            <person name="Youngman P."/>
            <person name="Wolfe K.H."/>
            <person name="Goldman G.H."/>
            <person name="Wortman J.R."/>
            <person name="Jiang B."/>
            <person name="Denning D.W."/>
            <person name="Nierman W.C."/>
        </authorList>
    </citation>
    <scope>NUCLEOTIDE SEQUENCE [LARGE SCALE GENOMIC DNA]</scope>
    <source>
        <strain evidence="5">ATCC 1020 / DSM 3700 / CBS 544.65 / FGSC A1164 / JCM 1740 / NRRL 181 / WB 181</strain>
    </source>
</reference>
<dbReference type="OrthoDB" id="5341582at2759"/>
<dbReference type="InterPro" id="IPR046529">
    <property type="entry name" value="DUF6594"/>
</dbReference>
<organism evidence="4 5">
    <name type="scientific">Neosartorya fischeri (strain ATCC 1020 / DSM 3700 / CBS 544.65 / FGSC A1164 / JCM 1740 / NRRL 181 / WB 181)</name>
    <name type="common">Aspergillus fischerianus</name>
    <dbReference type="NCBI Taxonomy" id="331117"/>
    <lineage>
        <taxon>Eukaryota</taxon>
        <taxon>Fungi</taxon>
        <taxon>Dikarya</taxon>
        <taxon>Ascomycota</taxon>
        <taxon>Pezizomycotina</taxon>
        <taxon>Eurotiomycetes</taxon>
        <taxon>Eurotiomycetidae</taxon>
        <taxon>Eurotiales</taxon>
        <taxon>Aspergillaceae</taxon>
        <taxon>Aspergillus</taxon>
        <taxon>Aspergillus subgen. Fumigati</taxon>
    </lineage>
</organism>
<dbReference type="Pfam" id="PF20237">
    <property type="entry name" value="DUF6594"/>
    <property type="match status" value="1"/>
</dbReference>
<dbReference type="VEuPathDB" id="FungiDB:NFIA_006020"/>